<sequence>MQSLDDEGSHMDDSMHSATNFGRTIPDNGSYPHRTSNSRKDELLYFATAPALLAEESGAATLDEPARAAGERPNLHILQDLLQPDQVTFRSSEEQFTALFDQGCREYAGKNLDGAYIMWNKALSIASDKKNREWMAVVTSNLQRLSYEILVKEGRDLMGKGELEEAGRAFELAQDVAQKAHNALWVSEMQEARKELLSAVFHRCHAAASAIFERARQVQAQPVTTDDYYIVPGTDVMVSHTETFVTQWTRLLLVQEAIGMWSDAAQVAHRLGGTAGAALHTIIRNTLDTVSCFLATVLFDAAEPKGISFQHTEQYHYHESIMLVELWRDIIGHLELHMRHDILHTIAVLQLGNLYLASNQLADAIVQFEKVIELGQATDNRLLETTGLTMSALLNWQRANYAVAEQQIATSLTMWGALQRRQRETSVDAYKGEGRGGADSYAMSQAEARHGIHGTPSKDMQVRLLQAAPAGYVHLMLNVCYHYRMCLLVNTYRYREALEAFEEALNYQYHDLLHEKICLNYPGRMTVDQIEATARQMGSPLVYYGLAYRYDWSLERQAYDVTESVFIWVVPKNNAVRFVEMNVTREFKTTVGQLIDKVRVGLCLNPVGSDAPADTINSILPRKSWVDSLQLLHLLLVDPVVGYLHGAQEGALGRDDVVTIIPSRAMWVVPYNALMSPRGDNRYVVEEMALQLAFSAAQCALCSLGAQRVRERGLQRRTVVCHQEVDSSISVHLRLLHPLDVHRSLSEGREVHRALAQTTETLMRETVSESSERALFTGANTLVDDLDAVRSLLSQSRYIHFAVATTSSGDRPNVHPDENVGALCLPASHTHSLGMLWADEVAHAELFAELVTLSNTNMSPERVGGPDDDVLGLLRSFFSSGVPCIVAGQWCTPDMVPAELFAPLYGQLPCAVDRRDADHPLSGPVSSATGTRGQPARVEATPHKAVLLAKVMRDLINGDDTMRFAPRCWAGYCCIGCGAY</sequence>
<name>S9UJ87_9TRYP</name>
<dbReference type="PROSITE" id="PS50005">
    <property type="entry name" value="TPR"/>
    <property type="match status" value="1"/>
</dbReference>
<dbReference type="InterPro" id="IPR011990">
    <property type="entry name" value="TPR-like_helical_dom_sf"/>
</dbReference>
<dbReference type="Proteomes" id="UP000015354">
    <property type="component" value="Unassembled WGS sequence"/>
</dbReference>
<evidence type="ECO:0000313" key="4">
    <source>
        <dbReference type="EMBL" id="EPY28988.1"/>
    </source>
</evidence>
<reference evidence="4 5" key="1">
    <citation type="journal article" date="2013" name="PLoS ONE">
        <title>Predicting the Proteins of Angomonas deanei, Strigomonas culicis and Their Respective Endosymbionts Reveals New Aspects of the Trypanosomatidae Family.</title>
        <authorList>
            <person name="Motta M.C."/>
            <person name="Martins A.C."/>
            <person name="de Souza S.S."/>
            <person name="Catta-Preta C.M."/>
            <person name="Silva R."/>
            <person name="Klein C.C."/>
            <person name="de Almeida L.G."/>
            <person name="de Lima Cunha O."/>
            <person name="Ciapina L.P."/>
            <person name="Brocchi M."/>
            <person name="Colabardini A.C."/>
            <person name="de Araujo Lima B."/>
            <person name="Machado C.R."/>
            <person name="de Almeida Soares C.M."/>
            <person name="Probst C.M."/>
            <person name="de Menezes C.B."/>
            <person name="Thompson C.E."/>
            <person name="Bartholomeu D.C."/>
            <person name="Gradia D.F."/>
            <person name="Pavoni D.P."/>
            <person name="Grisard E.C."/>
            <person name="Fantinatti-Garboggini F."/>
            <person name="Marchini F.K."/>
            <person name="Rodrigues-Luiz G.F."/>
            <person name="Wagner G."/>
            <person name="Goldman G.H."/>
            <person name="Fietto J.L."/>
            <person name="Elias M.C."/>
            <person name="Goldman M.H."/>
            <person name="Sagot M.F."/>
            <person name="Pereira M."/>
            <person name="Stoco P.H."/>
            <person name="de Mendonca-Neto R.P."/>
            <person name="Teixeira S.M."/>
            <person name="Maciel T.E."/>
            <person name="de Oliveira Mendes T.A."/>
            <person name="Urmenyi T.P."/>
            <person name="de Souza W."/>
            <person name="Schenkman S."/>
            <person name="de Vasconcelos A.T."/>
        </authorList>
    </citation>
    <scope>NUCLEOTIDE SEQUENCE [LARGE SCALE GENOMIC DNA]</scope>
</reference>
<accession>S9UJ87</accession>
<evidence type="ECO:0000313" key="5">
    <source>
        <dbReference type="Proteomes" id="UP000015354"/>
    </source>
</evidence>
<evidence type="ECO:0000259" key="3">
    <source>
        <dbReference type="Pfam" id="PF12770"/>
    </source>
</evidence>
<evidence type="ECO:0000256" key="1">
    <source>
        <dbReference type="PROSITE-ProRule" id="PRU00339"/>
    </source>
</evidence>
<evidence type="ECO:0000256" key="2">
    <source>
        <dbReference type="SAM" id="MobiDB-lite"/>
    </source>
</evidence>
<dbReference type="InterPro" id="IPR024983">
    <property type="entry name" value="CHAT_dom"/>
</dbReference>
<feature type="domain" description="CHAT" evidence="3">
    <location>
        <begin position="628"/>
        <end position="976"/>
    </location>
</feature>
<organism evidence="4 5">
    <name type="scientific">Strigomonas culicis</name>
    <dbReference type="NCBI Taxonomy" id="28005"/>
    <lineage>
        <taxon>Eukaryota</taxon>
        <taxon>Discoba</taxon>
        <taxon>Euglenozoa</taxon>
        <taxon>Kinetoplastea</taxon>
        <taxon>Metakinetoplastina</taxon>
        <taxon>Trypanosomatida</taxon>
        <taxon>Trypanosomatidae</taxon>
        <taxon>Strigomonadinae</taxon>
        <taxon>Strigomonas</taxon>
    </lineage>
</organism>
<dbReference type="Pfam" id="PF12770">
    <property type="entry name" value="CHAT"/>
    <property type="match status" value="1"/>
</dbReference>
<dbReference type="InterPro" id="IPR019734">
    <property type="entry name" value="TPR_rpt"/>
</dbReference>
<dbReference type="AlphaFoldDB" id="S9UJ87"/>
<keyword evidence="1" id="KW-0802">TPR repeat</keyword>
<feature type="repeat" description="TPR" evidence="1">
    <location>
        <begin position="345"/>
        <end position="378"/>
    </location>
</feature>
<dbReference type="EMBL" id="ATMH01004781">
    <property type="protein sequence ID" value="EPY28988.1"/>
    <property type="molecule type" value="Genomic_DNA"/>
</dbReference>
<feature type="region of interest" description="Disordered" evidence="2">
    <location>
        <begin position="1"/>
        <end position="36"/>
    </location>
</feature>
<dbReference type="OrthoDB" id="120976at2759"/>
<comment type="caution">
    <text evidence="4">The sequence shown here is derived from an EMBL/GenBank/DDBJ whole genome shotgun (WGS) entry which is preliminary data.</text>
</comment>
<gene>
    <name evidence="4" type="ORF">STCU_04781</name>
</gene>
<proteinExistence type="predicted"/>
<protein>
    <submittedName>
        <fullName evidence="4">TPR repeat-containing protein</fullName>
    </submittedName>
</protein>
<dbReference type="SUPFAM" id="SSF48452">
    <property type="entry name" value="TPR-like"/>
    <property type="match status" value="1"/>
</dbReference>
<keyword evidence="5" id="KW-1185">Reference proteome</keyword>